<keyword evidence="1" id="KW-0472">Membrane</keyword>
<feature type="transmembrane region" description="Helical" evidence="1">
    <location>
        <begin position="38"/>
        <end position="60"/>
    </location>
</feature>
<dbReference type="AlphaFoldDB" id="A0A510V4T3"/>
<keyword evidence="1" id="KW-1133">Transmembrane helix</keyword>
<sequence>MTSSHRAGPGDDARWWATLSRDALEDEIRSNRRAERRLLVLTVLVSLAVTAVALLLHGGVS</sequence>
<evidence type="ECO:0000256" key="1">
    <source>
        <dbReference type="SAM" id="Phobius"/>
    </source>
</evidence>
<organism evidence="2 3">
    <name type="scientific">Cellulomonas xylanilytica</name>
    <dbReference type="NCBI Taxonomy" id="233583"/>
    <lineage>
        <taxon>Bacteria</taxon>
        <taxon>Bacillati</taxon>
        <taxon>Actinomycetota</taxon>
        <taxon>Actinomycetes</taxon>
        <taxon>Micrococcales</taxon>
        <taxon>Cellulomonadaceae</taxon>
        <taxon>Cellulomonas</taxon>
    </lineage>
</organism>
<keyword evidence="3" id="KW-1185">Reference proteome</keyword>
<reference evidence="2 3" key="1">
    <citation type="submission" date="2019-07" db="EMBL/GenBank/DDBJ databases">
        <title>Whole genome shotgun sequence of Cellulomonas xylanilytica NBRC 101102.</title>
        <authorList>
            <person name="Hosoyama A."/>
            <person name="Uohara A."/>
            <person name="Ohji S."/>
            <person name="Ichikawa N."/>
        </authorList>
    </citation>
    <scope>NUCLEOTIDE SEQUENCE [LARGE SCALE GENOMIC DNA]</scope>
    <source>
        <strain evidence="2 3">NBRC 101102</strain>
    </source>
</reference>
<dbReference type="OrthoDB" id="4829345at2"/>
<gene>
    <name evidence="2" type="ORF">CXY01_06550</name>
</gene>
<accession>A0A510V4T3</accession>
<protein>
    <submittedName>
        <fullName evidence="2">Uncharacterized protein</fullName>
    </submittedName>
</protein>
<dbReference type="Proteomes" id="UP000321118">
    <property type="component" value="Unassembled WGS sequence"/>
</dbReference>
<keyword evidence="1" id="KW-0812">Transmembrane</keyword>
<comment type="caution">
    <text evidence="2">The sequence shown here is derived from an EMBL/GenBank/DDBJ whole genome shotgun (WGS) entry which is preliminary data.</text>
</comment>
<evidence type="ECO:0000313" key="3">
    <source>
        <dbReference type="Proteomes" id="UP000321118"/>
    </source>
</evidence>
<proteinExistence type="predicted"/>
<name>A0A510V4T3_9CELL</name>
<dbReference type="EMBL" id="BJUB01000002">
    <property type="protein sequence ID" value="GEK20135.1"/>
    <property type="molecule type" value="Genomic_DNA"/>
</dbReference>
<dbReference type="RefSeq" id="WP_146925643.1">
    <property type="nucleotide sequence ID" value="NZ_BJUB01000002.1"/>
</dbReference>
<evidence type="ECO:0000313" key="2">
    <source>
        <dbReference type="EMBL" id="GEK20135.1"/>
    </source>
</evidence>